<evidence type="ECO:0000256" key="3">
    <source>
        <dbReference type="ARBA" id="ARBA00009640"/>
    </source>
</evidence>
<dbReference type="PANTHER" id="PTHR43071:SF1">
    <property type="entry name" value="2-AMINO-4-HYDROXY-6-HYDROXYMETHYLDIHYDROPTERIDINE PYROPHOSPHOKINASE"/>
    <property type="match status" value="1"/>
</dbReference>
<evidence type="ECO:0000256" key="2">
    <source>
        <dbReference type="ARBA" id="ARBA00005051"/>
    </source>
</evidence>
<dbReference type="SMART" id="SM00905">
    <property type="entry name" value="FolB"/>
    <property type="match status" value="1"/>
</dbReference>
<keyword evidence="7" id="KW-0067">ATP-binding</keyword>
<proteinExistence type="inferred from homology"/>
<evidence type="ECO:0000256" key="8">
    <source>
        <dbReference type="ARBA" id="ARBA00022909"/>
    </source>
</evidence>
<dbReference type="PANTHER" id="PTHR43071">
    <property type="entry name" value="2-AMINO-4-HYDROXY-6-HYDROXYMETHYLDIHYDROPTERIDINE PYROPHOSPHOKINASE"/>
    <property type="match status" value="1"/>
</dbReference>
<dbReference type="AlphaFoldDB" id="A0A4V1GLV8"/>
<protein>
    <recommendedName>
        <fullName evidence="9">Bifunctional folate synthesis protein</fullName>
    </recommendedName>
    <domain>
        <recommendedName>
            <fullName evidence="9">Dihydroneopterin aldolase</fullName>
            <shortName evidence="9">DHNA</shortName>
            <ecNumber evidence="9">4.1.2.25</ecNumber>
        </recommendedName>
        <alternativeName>
            <fullName evidence="9">7,8-dihydroneopterin aldolase</fullName>
        </alternativeName>
    </domain>
    <domain>
        <recommendedName>
            <fullName evidence="9">2-amino-4-hydroxy-6-hydroxymethyldihydropteridine pyrophosphokinase</fullName>
            <ecNumber evidence="9">2.7.6.3</ecNumber>
        </recommendedName>
        <alternativeName>
            <fullName evidence="9">6-hydroxymethyl-7,8-dihydropterin pyrophosphokinase</fullName>
            <shortName evidence="9">PPPK</shortName>
        </alternativeName>
        <alternativeName>
            <fullName evidence="9">7,8-dihydro-6-hydroxymethylpterin pyrophosphokinase</fullName>
            <shortName evidence="9">HPPK</shortName>
        </alternativeName>
    </domain>
</protein>
<dbReference type="NCBIfam" id="TIGR01498">
    <property type="entry name" value="folK"/>
    <property type="match status" value="1"/>
</dbReference>
<dbReference type="RefSeq" id="WP_096920656.1">
    <property type="nucleotide sequence ID" value="NZ_CP029487.1"/>
</dbReference>
<evidence type="ECO:0000313" key="12">
    <source>
        <dbReference type="Proteomes" id="UP000218387"/>
    </source>
</evidence>
<dbReference type="NCBIfam" id="TIGR00526">
    <property type="entry name" value="folB_dom"/>
    <property type="match status" value="1"/>
</dbReference>
<dbReference type="GO" id="GO:0003848">
    <property type="term" value="F:2-amino-4-hydroxy-6-hydroxymethyldihydropteridine diphosphokinase activity"/>
    <property type="evidence" value="ECO:0007669"/>
    <property type="project" value="UniProtKB-EC"/>
</dbReference>
<keyword evidence="9" id="KW-0456">Lyase</keyword>
<sequence>MDKLYIKDLEVFANHGVFEEEKRLGQKFVISVTLELDMHAAAVTGDLSKSVNYGELSAEIETEFQRESYDLIETAGEKLADYILSRYDLVQGVTVLVKKPWAPIHKPLDYAAIEISRSWHRAFIAFGSNLGDREKNIQTAIASLTNRNDIRLVCQSSIIETEPWGYADQDAFLNGVIEIKTTLSPADLMTLLLETEKRLKRQRVIHWGPRTLDLDILFYDRLICDHPHITLPHPRIQDRLFVLEPMAEIAPWYIHPVLGKSMTELMEQLKKSEA</sequence>
<dbReference type="PROSITE" id="PS00794">
    <property type="entry name" value="HPPK"/>
    <property type="match status" value="1"/>
</dbReference>
<keyword evidence="5" id="KW-0547">Nucleotide-binding</keyword>
<dbReference type="NCBIfam" id="TIGR00525">
    <property type="entry name" value="folB"/>
    <property type="match status" value="1"/>
</dbReference>
<dbReference type="Gene3D" id="3.30.70.560">
    <property type="entry name" value="7,8-Dihydro-6-hydroxymethylpterin-pyrophosphokinase HPPK"/>
    <property type="match status" value="1"/>
</dbReference>
<comment type="catalytic activity">
    <reaction evidence="1">
        <text>6-hydroxymethyl-7,8-dihydropterin + ATP = (7,8-dihydropterin-6-yl)methyl diphosphate + AMP + H(+)</text>
        <dbReference type="Rhea" id="RHEA:11412"/>
        <dbReference type="ChEBI" id="CHEBI:15378"/>
        <dbReference type="ChEBI" id="CHEBI:30616"/>
        <dbReference type="ChEBI" id="CHEBI:44841"/>
        <dbReference type="ChEBI" id="CHEBI:72950"/>
        <dbReference type="ChEBI" id="CHEBI:456215"/>
        <dbReference type="EC" id="2.7.6.3"/>
    </reaction>
</comment>
<dbReference type="Pfam" id="PF01288">
    <property type="entry name" value="HPPK"/>
    <property type="match status" value="1"/>
</dbReference>
<dbReference type="Pfam" id="PF02152">
    <property type="entry name" value="FolB"/>
    <property type="match status" value="1"/>
</dbReference>
<comment type="function">
    <text evidence="9">Catalyzes the conversion of 7,8-dihydroneopterin to 6-hydroxymethyl-7,8-dihydropterin.</text>
</comment>
<keyword evidence="8 9" id="KW-0289">Folate biosynthesis</keyword>
<dbReference type="KEGG" id="emt:CPZ25_007290"/>
<comment type="similarity">
    <text evidence="3">In the N-terminal section; belongs to the DHNA family.</text>
</comment>
<evidence type="ECO:0000259" key="10">
    <source>
        <dbReference type="PROSITE" id="PS00794"/>
    </source>
</evidence>
<dbReference type="EMBL" id="CP029487">
    <property type="protein sequence ID" value="QCT71136.1"/>
    <property type="molecule type" value="Genomic_DNA"/>
</dbReference>
<dbReference type="InterPro" id="IPR035907">
    <property type="entry name" value="Hppk_sf"/>
</dbReference>
<evidence type="ECO:0000256" key="7">
    <source>
        <dbReference type="ARBA" id="ARBA00022840"/>
    </source>
</evidence>
<evidence type="ECO:0000256" key="4">
    <source>
        <dbReference type="ARBA" id="ARBA00022679"/>
    </source>
</evidence>
<keyword evidence="12" id="KW-1185">Reference proteome</keyword>
<dbReference type="InterPro" id="IPR006157">
    <property type="entry name" value="FolB_dom"/>
</dbReference>
<comment type="pathway">
    <text evidence="9">Cofactor biosynthesis; tetrahydrofolate biosynthesis; 2-amino-4-hydroxy-6-hydroxymethyl-7,8-dihydropteridine diphosphate from 7,8-dihydroneopterin triphosphate: step 3/4.</text>
</comment>
<evidence type="ECO:0000313" key="11">
    <source>
        <dbReference type="EMBL" id="QCT71136.1"/>
    </source>
</evidence>
<dbReference type="UniPathway" id="UPA00077">
    <property type="reaction ID" value="UER00154"/>
</dbReference>
<dbReference type="InterPro" id="IPR043133">
    <property type="entry name" value="GTP-CH-I_C/QueF"/>
</dbReference>
<evidence type="ECO:0000256" key="1">
    <source>
        <dbReference type="ARBA" id="ARBA00000198"/>
    </source>
</evidence>
<gene>
    <name evidence="11" type="ORF">CPZ25_007290</name>
</gene>
<accession>A0A4V1GLV8</accession>
<name>A0A4V1GLV8_EUBML</name>
<dbReference type="GO" id="GO:0004150">
    <property type="term" value="F:dihydroneopterin aldolase activity"/>
    <property type="evidence" value="ECO:0007669"/>
    <property type="project" value="UniProtKB-UniRule"/>
</dbReference>
<evidence type="ECO:0000256" key="5">
    <source>
        <dbReference type="ARBA" id="ARBA00022741"/>
    </source>
</evidence>
<dbReference type="GO" id="GO:0046654">
    <property type="term" value="P:tetrahydrofolate biosynthetic process"/>
    <property type="evidence" value="ECO:0007669"/>
    <property type="project" value="UniProtKB-UniRule"/>
</dbReference>
<dbReference type="CDD" id="cd00483">
    <property type="entry name" value="HPPK"/>
    <property type="match status" value="1"/>
</dbReference>
<comment type="pathway">
    <text evidence="2">Cofactor biosynthesis; tetrahydrofolate biosynthesis; 2-amino-4-hydroxy-6-hydroxymethyl-7,8-dihydropteridine diphosphate from 7,8-dihydroneopterin triphosphate: step 4/4.</text>
</comment>
<dbReference type="CDD" id="cd00534">
    <property type="entry name" value="DHNA_DHNTPE"/>
    <property type="match status" value="1"/>
</dbReference>
<keyword evidence="6 11" id="KW-0418">Kinase</keyword>
<comment type="catalytic activity">
    <reaction evidence="9">
        <text>7,8-dihydroneopterin = 6-hydroxymethyl-7,8-dihydropterin + glycolaldehyde</text>
        <dbReference type="Rhea" id="RHEA:10540"/>
        <dbReference type="ChEBI" id="CHEBI:17001"/>
        <dbReference type="ChEBI" id="CHEBI:17071"/>
        <dbReference type="ChEBI" id="CHEBI:44841"/>
        <dbReference type="EC" id="4.1.2.25"/>
    </reaction>
</comment>
<dbReference type="GO" id="GO:0005524">
    <property type="term" value="F:ATP binding"/>
    <property type="evidence" value="ECO:0007669"/>
    <property type="project" value="UniProtKB-KW"/>
</dbReference>
<evidence type="ECO:0000256" key="9">
    <source>
        <dbReference type="RuleBase" id="RU362079"/>
    </source>
</evidence>
<comment type="similarity">
    <text evidence="9">Belongs to the DHNA family.</text>
</comment>
<dbReference type="Gene3D" id="3.30.1130.10">
    <property type="match status" value="1"/>
</dbReference>
<reference evidence="11 12" key="1">
    <citation type="submission" date="2018-05" db="EMBL/GenBank/DDBJ databases">
        <title>Genome comparison of Eubacterium sp.</title>
        <authorList>
            <person name="Feng Y."/>
            <person name="Sanchez-Andrea I."/>
            <person name="Stams A.J.M."/>
            <person name="De Vos W.M."/>
        </authorList>
    </citation>
    <scope>NUCLEOTIDE SEQUENCE [LARGE SCALE GENOMIC DNA]</scope>
    <source>
        <strain evidence="11 12">YI</strain>
    </source>
</reference>
<dbReference type="EC" id="2.7.6.3" evidence="9"/>
<dbReference type="EC" id="4.1.2.25" evidence="9"/>
<dbReference type="InterPro" id="IPR006156">
    <property type="entry name" value="Dihydroneopterin_aldolase"/>
</dbReference>
<dbReference type="SUPFAM" id="SSF55620">
    <property type="entry name" value="Tetrahydrobiopterin biosynthesis enzymes-like"/>
    <property type="match status" value="1"/>
</dbReference>
<evidence type="ECO:0000256" key="6">
    <source>
        <dbReference type="ARBA" id="ARBA00022777"/>
    </source>
</evidence>
<dbReference type="GO" id="GO:0046656">
    <property type="term" value="P:folic acid biosynthetic process"/>
    <property type="evidence" value="ECO:0007669"/>
    <property type="project" value="UniProtKB-UniRule"/>
</dbReference>
<dbReference type="SUPFAM" id="SSF55083">
    <property type="entry name" value="6-hydroxymethyl-7,8-dihydropterin pyrophosphokinase, HPPK"/>
    <property type="match status" value="1"/>
</dbReference>
<dbReference type="InterPro" id="IPR000550">
    <property type="entry name" value="Hppk"/>
</dbReference>
<organism evidence="11 12">
    <name type="scientific">Eubacterium maltosivorans</name>
    <dbReference type="NCBI Taxonomy" id="2041044"/>
    <lineage>
        <taxon>Bacteria</taxon>
        <taxon>Bacillati</taxon>
        <taxon>Bacillota</taxon>
        <taxon>Clostridia</taxon>
        <taxon>Eubacteriales</taxon>
        <taxon>Eubacteriaceae</taxon>
        <taxon>Eubacterium</taxon>
    </lineage>
</organism>
<dbReference type="GO" id="GO:0016301">
    <property type="term" value="F:kinase activity"/>
    <property type="evidence" value="ECO:0007669"/>
    <property type="project" value="UniProtKB-KW"/>
</dbReference>
<keyword evidence="4" id="KW-0808">Transferase</keyword>
<feature type="domain" description="7,8-dihydro-6-hydroxymethylpterin-pyrophosphokinase" evidence="10">
    <location>
        <begin position="206"/>
        <end position="217"/>
    </location>
</feature>
<dbReference type="Proteomes" id="UP000218387">
    <property type="component" value="Chromosome"/>
</dbReference>